<feature type="transmembrane region" description="Helical" evidence="1">
    <location>
        <begin position="330"/>
        <end position="351"/>
    </location>
</feature>
<dbReference type="AlphaFoldDB" id="A0A0S2T9R9"/>
<dbReference type="STRING" id="1748243.Tel_01275"/>
<dbReference type="PANTHER" id="PTHR34219">
    <property type="entry name" value="IRON-REGULATED INNER MEMBRANE PROTEIN-RELATED"/>
    <property type="match status" value="1"/>
</dbReference>
<sequence>MLRNLHQVLGLSVGLWAALAGLSGSVLVFSDAIDRGLNPQLLRVAPQALPPDVDAAVAAVQARFPDTPLQALRLPDAADAALVFRVGEDDAVFNVFVDPYTAEVLGTRDQYGGAMGLLWDLHVHLLAGELGETVAGVLALFLLGMVISGVVLWWPGRGRMASGFKLRWSAPLLPRLYNLHRVAGALTWPLLLVPVVTGIMLVFHGPITAALLATLGGPRADLPKMLPGAETVTATSRAPLSQLLARADAALPGAHLVSVKFPQRADEPAVVRQRFAANSHPNGRSFVAIHPRSGAVLKVHDWRTAGLGVRASDYKYPLHIGTAFGLPGRLLVLAIGLLPALLLGTGGYVWWRRRRAPAARFQAQYQSQS</sequence>
<evidence type="ECO:0000259" key="2">
    <source>
        <dbReference type="Pfam" id="PF03413"/>
    </source>
</evidence>
<keyword evidence="1" id="KW-1133">Transmembrane helix</keyword>
<dbReference type="Proteomes" id="UP000055136">
    <property type="component" value="Chromosome"/>
</dbReference>
<reference evidence="3" key="1">
    <citation type="submission" date="2015-10" db="EMBL/GenBank/DDBJ databases">
        <title>Description of Candidatus Tenderia electrophaga gen. nov, sp. nov., an Uncultivated Electroautotroph from a Biocathode Enrichment.</title>
        <authorList>
            <person name="Eddie B.J."/>
            <person name="Malanoski A.P."/>
            <person name="Wang Z."/>
            <person name="Hall R.J."/>
            <person name="Oh S.D."/>
            <person name="Heiner C."/>
            <person name="Lin B."/>
            <person name="Strycharz-Glaven S.M."/>
        </authorList>
    </citation>
    <scope>NUCLEOTIDE SEQUENCE [LARGE SCALE GENOMIC DNA]</scope>
    <source>
        <strain evidence="3">NRL1</strain>
    </source>
</reference>
<keyword evidence="4" id="KW-1185">Reference proteome</keyword>
<keyword evidence="1" id="KW-0812">Transmembrane</keyword>
<dbReference type="Pfam" id="PF03413">
    <property type="entry name" value="PepSY"/>
    <property type="match status" value="1"/>
</dbReference>
<name>A0A0S2T9R9_9GAMM</name>
<dbReference type="InterPro" id="IPR025711">
    <property type="entry name" value="PepSY"/>
</dbReference>
<protein>
    <recommendedName>
        <fullName evidence="2">PepSY domain-containing protein</fullName>
    </recommendedName>
</protein>
<gene>
    <name evidence="3" type="ORF">Tel_01275</name>
</gene>
<evidence type="ECO:0000313" key="3">
    <source>
        <dbReference type="EMBL" id="ALP51878.1"/>
    </source>
</evidence>
<feature type="transmembrane region" description="Helical" evidence="1">
    <location>
        <begin position="176"/>
        <end position="203"/>
    </location>
</feature>
<feature type="domain" description="PepSY" evidence="2">
    <location>
        <begin position="54"/>
        <end position="107"/>
    </location>
</feature>
<dbReference type="InterPro" id="IPR005625">
    <property type="entry name" value="PepSY-ass_TM"/>
</dbReference>
<dbReference type="KEGG" id="tee:Tel_01275"/>
<evidence type="ECO:0000256" key="1">
    <source>
        <dbReference type="SAM" id="Phobius"/>
    </source>
</evidence>
<dbReference type="EMBL" id="CP013099">
    <property type="protein sequence ID" value="ALP51878.1"/>
    <property type="molecule type" value="Genomic_DNA"/>
</dbReference>
<feature type="transmembrane region" description="Helical" evidence="1">
    <location>
        <begin position="134"/>
        <end position="155"/>
    </location>
</feature>
<organism evidence="3 4">
    <name type="scientific">Candidatus Tenderia electrophaga</name>
    <dbReference type="NCBI Taxonomy" id="1748243"/>
    <lineage>
        <taxon>Bacteria</taxon>
        <taxon>Pseudomonadati</taxon>
        <taxon>Pseudomonadota</taxon>
        <taxon>Gammaproteobacteria</taxon>
        <taxon>Candidatus Tenderiales</taxon>
        <taxon>Candidatus Tenderiaceae</taxon>
        <taxon>Candidatus Tenderia</taxon>
    </lineage>
</organism>
<dbReference type="PANTHER" id="PTHR34219:SF3">
    <property type="entry name" value="BLL7967 PROTEIN"/>
    <property type="match status" value="1"/>
</dbReference>
<proteinExistence type="predicted"/>
<dbReference type="Pfam" id="PF03929">
    <property type="entry name" value="PepSY_TM"/>
    <property type="match status" value="1"/>
</dbReference>
<accession>A0A0S2T9R9</accession>
<keyword evidence="1" id="KW-0472">Membrane</keyword>
<evidence type="ECO:0000313" key="4">
    <source>
        <dbReference type="Proteomes" id="UP000055136"/>
    </source>
</evidence>